<dbReference type="InterPro" id="IPR015813">
    <property type="entry name" value="Pyrv/PenolPyrv_kinase-like_dom"/>
</dbReference>
<comment type="caution">
    <text evidence="4">The sequence shown here is derived from an EMBL/GenBank/DDBJ whole genome shotgun (WGS) entry which is preliminary data.</text>
</comment>
<dbReference type="PANTHER" id="PTHR30502">
    <property type="entry name" value="2-KETO-3-DEOXY-L-RHAMNONATE ALDOLASE"/>
    <property type="match status" value="1"/>
</dbReference>
<organism evidence="4 5">
    <name type="scientific">Fusarium torreyae</name>
    <dbReference type="NCBI Taxonomy" id="1237075"/>
    <lineage>
        <taxon>Eukaryota</taxon>
        <taxon>Fungi</taxon>
        <taxon>Dikarya</taxon>
        <taxon>Ascomycota</taxon>
        <taxon>Pezizomycotina</taxon>
        <taxon>Sordariomycetes</taxon>
        <taxon>Hypocreomycetidae</taxon>
        <taxon>Hypocreales</taxon>
        <taxon>Nectriaceae</taxon>
        <taxon>Fusarium</taxon>
    </lineage>
</organism>
<protein>
    <recommendedName>
        <fullName evidence="3">HpcH/HpaI aldolase/citrate lyase domain-containing protein</fullName>
    </recommendedName>
</protein>
<keyword evidence="2" id="KW-0456">Lyase</keyword>
<dbReference type="Proteomes" id="UP001152049">
    <property type="component" value="Unassembled WGS sequence"/>
</dbReference>
<evidence type="ECO:0000256" key="2">
    <source>
        <dbReference type="ARBA" id="ARBA00023239"/>
    </source>
</evidence>
<proteinExistence type="predicted"/>
<dbReference type="InterPro" id="IPR005000">
    <property type="entry name" value="Aldolase/citrate-lyase_domain"/>
</dbReference>
<accession>A0A9W8RXX4</accession>
<dbReference type="AlphaFoldDB" id="A0A9W8RXX4"/>
<reference evidence="4" key="1">
    <citation type="submission" date="2022-09" db="EMBL/GenBank/DDBJ databases">
        <title>Fusarium specimens isolated from Avocado Roots.</title>
        <authorList>
            <person name="Stajich J."/>
            <person name="Roper C."/>
            <person name="Heimlech-Rivalta G."/>
        </authorList>
    </citation>
    <scope>NUCLEOTIDE SEQUENCE</scope>
    <source>
        <strain evidence="4">CF00136</strain>
    </source>
</reference>
<evidence type="ECO:0000313" key="5">
    <source>
        <dbReference type="Proteomes" id="UP001152049"/>
    </source>
</evidence>
<keyword evidence="1" id="KW-0479">Metal-binding</keyword>
<keyword evidence="5" id="KW-1185">Reference proteome</keyword>
<sequence length="246" mass="26942">MAFDAPLGMAAYAAPSLFQLHRAREAIRDAHKKKIPPLMGYFSGLSHDHAAIGYALDAGASIVVPQIETVEQAKHVVSAAKYGTKQKGTRSAPPFRFVPFVTDLPYDLKRTIHDCINDQAAIIIQIETLEGINNLDAMLTDVSDIDIVWLGSLDARISMNLPGNHGLGGAEQEWLDARGKFFSVLDKHDKPYGGFDFANPPYGSPEGLQKAAERMSFILMTADVIHLAAMGQDLQQARELICLCFF</sequence>
<dbReference type="GO" id="GO:0046872">
    <property type="term" value="F:metal ion binding"/>
    <property type="evidence" value="ECO:0007669"/>
    <property type="project" value="UniProtKB-KW"/>
</dbReference>
<dbReference type="GO" id="GO:0005737">
    <property type="term" value="C:cytoplasm"/>
    <property type="evidence" value="ECO:0007669"/>
    <property type="project" value="TreeGrafter"/>
</dbReference>
<dbReference type="Gene3D" id="3.20.20.60">
    <property type="entry name" value="Phosphoenolpyruvate-binding domains"/>
    <property type="match status" value="1"/>
</dbReference>
<feature type="domain" description="HpcH/HpaI aldolase/citrate lyase" evidence="3">
    <location>
        <begin position="55"/>
        <end position="166"/>
    </location>
</feature>
<dbReference type="PANTHER" id="PTHR30502:SF8">
    <property type="entry name" value="SYNTHASE, PUTATIVE-RELATED"/>
    <property type="match status" value="1"/>
</dbReference>
<evidence type="ECO:0000256" key="1">
    <source>
        <dbReference type="ARBA" id="ARBA00022723"/>
    </source>
</evidence>
<evidence type="ECO:0000313" key="4">
    <source>
        <dbReference type="EMBL" id="KAJ4260493.1"/>
    </source>
</evidence>
<evidence type="ECO:0000259" key="3">
    <source>
        <dbReference type="Pfam" id="PF03328"/>
    </source>
</evidence>
<dbReference type="OrthoDB" id="2326446at2759"/>
<dbReference type="InterPro" id="IPR050251">
    <property type="entry name" value="HpcH-HpaI_aldolase"/>
</dbReference>
<dbReference type="GO" id="GO:0016832">
    <property type="term" value="F:aldehyde-lyase activity"/>
    <property type="evidence" value="ECO:0007669"/>
    <property type="project" value="TreeGrafter"/>
</dbReference>
<name>A0A9W8RXX4_9HYPO</name>
<dbReference type="EMBL" id="JAOQAZ010000013">
    <property type="protein sequence ID" value="KAJ4260493.1"/>
    <property type="molecule type" value="Genomic_DNA"/>
</dbReference>
<dbReference type="Pfam" id="PF03328">
    <property type="entry name" value="HpcH_HpaI"/>
    <property type="match status" value="1"/>
</dbReference>
<gene>
    <name evidence="4" type="ORF">NW762_007234</name>
</gene>
<dbReference type="SUPFAM" id="SSF51621">
    <property type="entry name" value="Phosphoenolpyruvate/pyruvate domain"/>
    <property type="match status" value="1"/>
</dbReference>
<dbReference type="InterPro" id="IPR040442">
    <property type="entry name" value="Pyrv_kinase-like_dom_sf"/>
</dbReference>